<keyword evidence="5" id="KW-0645">Protease</keyword>
<name>A0ABW2LB21_9BACT</name>
<evidence type="ECO:0000259" key="12">
    <source>
        <dbReference type="Pfam" id="PF00905"/>
    </source>
</evidence>
<dbReference type="RefSeq" id="WP_379713595.1">
    <property type="nucleotide sequence ID" value="NZ_JBHTBS010000007.1"/>
</dbReference>
<dbReference type="InterPro" id="IPR012338">
    <property type="entry name" value="Beta-lactam/transpept-like"/>
</dbReference>
<dbReference type="InterPro" id="IPR036950">
    <property type="entry name" value="PBP_transglycosylase"/>
</dbReference>
<proteinExistence type="inferred from homology"/>
<evidence type="ECO:0000256" key="5">
    <source>
        <dbReference type="ARBA" id="ARBA00022670"/>
    </source>
</evidence>
<keyword evidence="8" id="KW-0378">Hydrolase</keyword>
<dbReference type="SUPFAM" id="SSF53955">
    <property type="entry name" value="Lysozyme-like"/>
    <property type="match status" value="1"/>
</dbReference>
<dbReference type="PANTHER" id="PTHR32282">
    <property type="entry name" value="BINDING PROTEIN TRANSPEPTIDASE, PUTATIVE-RELATED"/>
    <property type="match status" value="1"/>
</dbReference>
<evidence type="ECO:0000256" key="6">
    <source>
        <dbReference type="ARBA" id="ARBA00022676"/>
    </source>
</evidence>
<protein>
    <recommendedName>
        <fullName evidence="10">peptidoglycan glycosyltransferase</fullName>
        <ecNumber evidence="10">2.4.99.28</ecNumber>
    </recommendedName>
</protein>
<keyword evidence="7" id="KW-0808">Transferase</keyword>
<evidence type="ECO:0000256" key="1">
    <source>
        <dbReference type="ARBA" id="ARBA00004752"/>
    </source>
</evidence>
<dbReference type="EMBL" id="JBHTBS010000007">
    <property type="protein sequence ID" value="MFC7338355.1"/>
    <property type="molecule type" value="Genomic_DNA"/>
</dbReference>
<comment type="catalytic activity">
    <reaction evidence="11">
        <text>[GlcNAc-(1-&gt;4)-Mur2Ac(oyl-L-Ala-gamma-D-Glu-L-Lys-D-Ala-D-Ala)](n)-di-trans,octa-cis-undecaprenyl diphosphate + beta-D-GlcNAc-(1-&gt;4)-Mur2Ac(oyl-L-Ala-gamma-D-Glu-L-Lys-D-Ala-D-Ala)-di-trans,octa-cis-undecaprenyl diphosphate = [GlcNAc-(1-&gt;4)-Mur2Ac(oyl-L-Ala-gamma-D-Glu-L-Lys-D-Ala-D-Ala)](n+1)-di-trans,octa-cis-undecaprenyl diphosphate + di-trans,octa-cis-undecaprenyl diphosphate + H(+)</text>
        <dbReference type="Rhea" id="RHEA:23708"/>
        <dbReference type="Rhea" id="RHEA-COMP:9602"/>
        <dbReference type="Rhea" id="RHEA-COMP:9603"/>
        <dbReference type="ChEBI" id="CHEBI:15378"/>
        <dbReference type="ChEBI" id="CHEBI:58405"/>
        <dbReference type="ChEBI" id="CHEBI:60033"/>
        <dbReference type="ChEBI" id="CHEBI:78435"/>
        <dbReference type="EC" id="2.4.99.28"/>
    </reaction>
</comment>
<evidence type="ECO:0000256" key="2">
    <source>
        <dbReference type="ARBA" id="ARBA00007090"/>
    </source>
</evidence>
<dbReference type="Pfam" id="PF00905">
    <property type="entry name" value="Transpeptidase"/>
    <property type="match status" value="1"/>
</dbReference>
<feature type="domain" description="Penicillin-binding protein transpeptidase" evidence="12">
    <location>
        <begin position="306"/>
        <end position="574"/>
    </location>
</feature>
<sequence>MKPHHRKILLRLLLGTTALAFAAWYLLPLTFPIPQDLTNTQKSPILLDRHGEPLHHLTLPDFTRSQPVPLAEIPDELIACTLAAEDKRFYSHSGIDLLATARAAKDRIQNGRTISGASTITQQLVKITSPKSPRTLKTKLREALTARHLELTWSKDQILEAYLNRLDYGHNRLGPSEAARYYFQKPLADLSLAESALLAGLPQSPSRLNPTRHPDRALIRRDTVLTRLADAGNYDASSISAAKAEPLQLRPLKKDSTAPWLASFPDLRPSTSDLQTSLDASLQRQIESIVTEELAPLANKNLHHAAVVVVHNPSGEILALVSSGNWHDPRGGQINGALTPRSPGSALKPFTYLLSFEKSGRFPGSIIADIPTRFRTREGLDLPENFDRHFRGPVTIRQALACSLNVPAMRELNDLGGPEPLHTFLQQLGISTLDPDPIPYGLGLTLGNAPVTLLELTNAYATLARSGHFQSPTLIPHPSTSISHRCFSSTAAFLISDILSDPAARAPAFGRHGPLELPFRCAAKTGTSSDFRDNWCLGYTPEFTVGVWAGNFDNSPMKGTTGVDGAGPIFHRSMRLLHRGTPPTWFEKPSTLTEIPIDPRTGKSVVTTPTRHRSLELCPTTSLPLPASKTDYSPSGLALLDQSYSEWLTSSYNQRRDEYALTPEHPAITPLRILAPRPDATYILDPELPNGGHLHLATNLPGLAKWHSKTLALTPGDQEPIATLTLGTHTLTATDPRSGETIPITLKVESR</sequence>
<reference evidence="15" key="1">
    <citation type="journal article" date="2019" name="Int. J. Syst. Evol. Microbiol.">
        <title>The Global Catalogue of Microorganisms (GCM) 10K type strain sequencing project: providing services to taxonomists for standard genome sequencing and annotation.</title>
        <authorList>
            <consortium name="The Broad Institute Genomics Platform"/>
            <consortium name="The Broad Institute Genome Sequencing Center for Infectious Disease"/>
            <person name="Wu L."/>
            <person name="Ma J."/>
        </authorList>
    </citation>
    <scope>NUCLEOTIDE SEQUENCE [LARGE SCALE GENOMIC DNA]</scope>
    <source>
        <strain evidence="15">CGMCC 4.1467</strain>
    </source>
</reference>
<gene>
    <name evidence="14" type="primary">pbpC</name>
    <name evidence="14" type="ORF">ACFQY0_14270</name>
</gene>
<dbReference type="Gene3D" id="3.40.710.10">
    <property type="entry name" value="DD-peptidase/beta-lactamase superfamily"/>
    <property type="match status" value="1"/>
</dbReference>
<dbReference type="InterPro" id="IPR011815">
    <property type="entry name" value="PBP_1c"/>
</dbReference>
<dbReference type="InterPro" id="IPR001460">
    <property type="entry name" value="PCN-bd_Tpept"/>
</dbReference>
<evidence type="ECO:0000259" key="13">
    <source>
        <dbReference type="Pfam" id="PF00912"/>
    </source>
</evidence>
<keyword evidence="15" id="KW-1185">Reference proteome</keyword>
<keyword evidence="9" id="KW-0511">Multifunctional enzyme</keyword>
<feature type="domain" description="Glycosyl transferase family 51" evidence="13">
    <location>
        <begin position="62"/>
        <end position="228"/>
    </location>
</feature>
<dbReference type="InterPro" id="IPR050396">
    <property type="entry name" value="Glycosyltr_51/Transpeptidase"/>
</dbReference>
<evidence type="ECO:0000256" key="10">
    <source>
        <dbReference type="ARBA" id="ARBA00044770"/>
    </source>
</evidence>
<dbReference type="Proteomes" id="UP001596472">
    <property type="component" value="Unassembled WGS sequence"/>
</dbReference>
<dbReference type="EC" id="2.4.99.28" evidence="10"/>
<dbReference type="InterPro" id="IPR023346">
    <property type="entry name" value="Lysozyme-like_dom_sf"/>
</dbReference>
<dbReference type="PANTHER" id="PTHR32282:SF15">
    <property type="entry name" value="PENICILLIN-BINDING PROTEIN 1C"/>
    <property type="match status" value="1"/>
</dbReference>
<accession>A0ABW2LB21</accession>
<dbReference type="Pfam" id="PF00912">
    <property type="entry name" value="Transgly"/>
    <property type="match status" value="1"/>
</dbReference>
<evidence type="ECO:0000256" key="11">
    <source>
        <dbReference type="ARBA" id="ARBA00049902"/>
    </source>
</evidence>
<keyword evidence="6" id="KW-0328">Glycosyltransferase</keyword>
<evidence type="ECO:0000313" key="14">
    <source>
        <dbReference type="EMBL" id="MFC7338355.1"/>
    </source>
</evidence>
<comment type="caution">
    <text evidence="14">The sequence shown here is derived from an EMBL/GenBank/DDBJ whole genome shotgun (WGS) entry which is preliminary data.</text>
</comment>
<dbReference type="InterPro" id="IPR001264">
    <property type="entry name" value="Glyco_trans_51"/>
</dbReference>
<evidence type="ECO:0000256" key="8">
    <source>
        <dbReference type="ARBA" id="ARBA00022801"/>
    </source>
</evidence>
<keyword evidence="4" id="KW-0121">Carboxypeptidase</keyword>
<evidence type="ECO:0000313" key="15">
    <source>
        <dbReference type="Proteomes" id="UP001596472"/>
    </source>
</evidence>
<comment type="similarity">
    <text evidence="2">In the C-terminal section; belongs to the transpeptidase family.</text>
</comment>
<dbReference type="Gene3D" id="1.10.3810.10">
    <property type="entry name" value="Biosynthetic peptidoglycan transglycosylase-like"/>
    <property type="match status" value="1"/>
</dbReference>
<organism evidence="14 15">
    <name type="scientific">Haloferula chungangensis</name>
    <dbReference type="NCBI Taxonomy" id="1048331"/>
    <lineage>
        <taxon>Bacteria</taxon>
        <taxon>Pseudomonadati</taxon>
        <taxon>Verrucomicrobiota</taxon>
        <taxon>Verrucomicrobiia</taxon>
        <taxon>Verrucomicrobiales</taxon>
        <taxon>Verrucomicrobiaceae</taxon>
        <taxon>Haloferula</taxon>
    </lineage>
</organism>
<dbReference type="SUPFAM" id="SSF56601">
    <property type="entry name" value="beta-lactamase/transpeptidase-like"/>
    <property type="match status" value="1"/>
</dbReference>
<evidence type="ECO:0000256" key="9">
    <source>
        <dbReference type="ARBA" id="ARBA00023268"/>
    </source>
</evidence>
<evidence type="ECO:0000256" key="3">
    <source>
        <dbReference type="ARBA" id="ARBA00007739"/>
    </source>
</evidence>
<evidence type="ECO:0000256" key="4">
    <source>
        <dbReference type="ARBA" id="ARBA00022645"/>
    </source>
</evidence>
<evidence type="ECO:0000256" key="7">
    <source>
        <dbReference type="ARBA" id="ARBA00022679"/>
    </source>
</evidence>
<comment type="similarity">
    <text evidence="3">In the N-terminal section; belongs to the glycosyltransferase 51 family.</text>
</comment>
<comment type="pathway">
    <text evidence="1">Cell wall biogenesis; peptidoglycan biosynthesis.</text>
</comment>
<dbReference type="NCBIfam" id="TIGR02073">
    <property type="entry name" value="PBP_1c"/>
    <property type="match status" value="1"/>
</dbReference>